<accession>A0A1V4SJQ6</accession>
<dbReference type="RefSeq" id="WP_080064371.1">
    <property type="nucleotide sequence ID" value="NZ_MZGX01000011.1"/>
</dbReference>
<keyword evidence="1" id="KW-0472">Membrane</keyword>
<comment type="caution">
    <text evidence="2">The sequence shown here is derived from an EMBL/GenBank/DDBJ whole genome shotgun (WGS) entry which is preliminary data.</text>
</comment>
<keyword evidence="3" id="KW-1185">Reference proteome</keyword>
<keyword evidence="1" id="KW-1133">Transmembrane helix</keyword>
<gene>
    <name evidence="2" type="ORF">CLHUN_19380</name>
</gene>
<sequence length="470" mass="52925">MNGLVIITNKQKLLICVVALIFIVLSAFLITRLDFPKAAHTGSAKISKVMSPENENQHLKDILSSILPADDEILYENSGRDLIRKKSDVRLTEPPSSEIITKGKKLSYLFVFSDEEYLRPIYTNLWKQSFYQGWLYLPRKVISARHSLFTYSGGAGKVFDIEGQLGFYPNVSIDNQNYFNFLIYNFDLENISQLGNDIAISGKPAKKGVQIISIKIEDVAALINENRNITAHLCTPAGYEIDYQNIPFSKGSNRIEDFGPVQESYTESSYNGTDLSSLEISQQNLILKKELAFFVSDSTKPIYFQPNGTYQTANSPTETADIEEALNGFKPIKFSFLYNNKKYASPVYHPGWKDHYERDWCYIPRKMYLNMKRAYVLPPNKEVAADLLGELGFFEKFSGVPENQASIAVKNFSVSKAGIFEDNILLVGTPARTGMQIVGIDKKNLAGLKEYTVRLVTSDACEIDSDILSD</sequence>
<dbReference type="STRING" id="48256.CLHUN_19380"/>
<keyword evidence="1" id="KW-0812">Transmembrane</keyword>
<name>A0A1V4SJQ6_RUMHU</name>
<dbReference type="AlphaFoldDB" id="A0A1V4SJQ6"/>
<protein>
    <submittedName>
        <fullName evidence="2">Uncharacterized protein</fullName>
    </submittedName>
</protein>
<evidence type="ECO:0000256" key="1">
    <source>
        <dbReference type="SAM" id="Phobius"/>
    </source>
</evidence>
<dbReference type="Proteomes" id="UP000191554">
    <property type="component" value="Unassembled WGS sequence"/>
</dbReference>
<proteinExistence type="predicted"/>
<organism evidence="2 3">
    <name type="scientific">Ruminiclostridium hungatei</name>
    <name type="common">Clostridium hungatei</name>
    <dbReference type="NCBI Taxonomy" id="48256"/>
    <lineage>
        <taxon>Bacteria</taxon>
        <taxon>Bacillati</taxon>
        <taxon>Bacillota</taxon>
        <taxon>Clostridia</taxon>
        <taxon>Eubacteriales</taxon>
        <taxon>Oscillospiraceae</taxon>
        <taxon>Ruminiclostridium</taxon>
    </lineage>
</organism>
<reference evidence="2 3" key="1">
    <citation type="submission" date="2017-03" db="EMBL/GenBank/DDBJ databases">
        <title>Genome sequence of Clostridium hungatei DSM 14427.</title>
        <authorList>
            <person name="Poehlein A."/>
            <person name="Daniel R."/>
        </authorList>
    </citation>
    <scope>NUCLEOTIDE SEQUENCE [LARGE SCALE GENOMIC DNA]</scope>
    <source>
        <strain evidence="2 3">DSM 14427</strain>
    </source>
</reference>
<dbReference type="OrthoDB" id="1737435at2"/>
<feature type="transmembrane region" description="Helical" evidence="1">
    <location>
        <begin position="12"/>
        <end position="30"/>
    </location>
</feature>
<evidence type="ECO:0000313" key="3">
    <source>
        <dbReference type="Proteomes" id="UP000191554"/>
    </source>
</evidence>
<evidence type="ECO:0000313" key="2">
    <source>
        <dbReference type="EMBL" id="OPX44139.1"/>
    </source>
</evidence>
<dbReference type="EMBL" id="MZGX01000011">
    <property type="protein sequence ID" value="OPX44139.1"/>
    <property type="molecule type" value="Genomic_DNA"/>
</dbReference>